<dbReference type="STRING" id="1801990.A2V69_03110"/>
<dbReference type="Proteomes" id="UP000177810">
    <property type="component" value="Unassembled WGS sequence"/>
</dbReference>
<name>A0A1G2F5F2_9BACT</name>
<feature type="transmembrane region" description="Helical" evidence="1">
    <location>
        <begin position="49"/>
        <end position="75"/>
    </location>
</feature>
<comment type="caution">
    <text evidence="2">The sequence shown here is derived from an EMBL/GenBank/DDBJ whole genome shotgun (WGS) entry which is preliminary data.</text>
</comment>
<reference evidence="2 3" key="1">
    <citation type="journal article" date="2016" name="Nat. Commun.">
        <title>Thousands of microbial genomes shed light on interconnected biogeochemical processes in an aquifer system.</title>
        <authorList>
            <person name="Anantharaman K."/>
            <person name="Brown C.T."/>
            <person name="Hug L.A."/>
            <person name="Sharon I."/>
            <person name="Castelle C.J."/>
            <person name="Probst A.J."/>
            <person name="Thomas B.C."/>
            <person name="Singh A."/>
            <person name="Wilkins M.J."/>
            <person name="Karaoz U."/>
            <person name="Brodie E.L."/>
            <person name="Williams K.H."/>
            <person name="Hubbard S.S."/>
            <person name="Banfield J.F."/>
        </authorList>
    </citation>
    <scope>NUCLEOTIDE SEQUENCE [LARGE SCALE GENOMIC DNA]</scope>
</reference>
<gene>
    <name evidence="2" type="ORF">A2V69_03110</name>
</gene>
<accession>A0A1G2F5F2</accession>
<protein>
    <submittedName>
        <fullName evidence="2">Uncharacterized protein</fullName>
    </submittedName>
</protein>
<evidence type="ECO:0000256" key="1">
    <source>
        <dbReference type="SAM" id="Phobius"/>
    </source>
</evidence>
<sequence>MKLNKRAFALATGILWAIAIFIATIYVMIKGGGNTLVLLQQFFWGYGISFGGAILGLIYGFVWGFIWGWIFSWLYNLIGKEKKEGQ</sequence>
<dbReference type="EMBL" id="MHMT01000013">
    <property type="protein sequence ID" value="OGZ32791.1"/>
    <property type="molecule type" value="Genomic_DNA"/>
</dbReference>
<evidence type="ECO:0000313" key="2">
    <source>
        <dbReference type="EMBL" id="OGZ32791.1"/>
    </source>
</evidence>
<evidence type="ECO:0000313" key="3">
    <source>
        <dbReference type="Proteomes" id="UP000177810"/>
    </source>
</evidence>
<dbReference type="AlphaFoldDB" id="A0A1G2F5F2"/>
<proteinExistence type="predicted"/>
<keyword evidence="1" id="KW-1133">Transmembrane helix</keyword>
<organism evidence="2 3">
    <name type="scientific">Candidatus Portnoybacteria bacterium RBG_13_40_8</name>
    <dbReference type="NCBI Taxonomy" id="1801990"/>
    <lineage>
        <taxon>Bacteria</taxon>
        <taxon>Candidatus Portnoyibacteriota</taxon>
    </lineage>
</organism>
<keyword evidence="1" id="KW-0472">Membrane</keyword>
<keyword evidence="1" id="KW-0812">Transmembrane</keyword>
<feature type="transmembrane region" description="Helical" evidence="1">
    <location>
        <begin position="7"/>
        <end position="29"/>
    </location>
</feature>